<dbReference type="OrthoDB" id="4473401at2759"/>
<dbReference type="PANTHER" id="PTHR10083">
    <property type="entry name" value="KUNITZ-TYPE PROTEASE INHIBITOR-RELATED"/>
    <property type="match status" value="1"/>
</dbReference>
<dbReference type="SMART" id="SM00131">
    <property type="entry name" value="KU"/>
    <property type="match status" value="1"/>
</dbReference>
<dbReference type="PANTHER" id="PTHR10083:SF217">
    <property type="entry name" value="BOOPHILIN-H2"/>
    <property type="match status" value="1"/>
</dbReference>
<evidence type="ECO:0000256" key="1">
    <source>
        <dbReference type="ARBA" id="ARBA00004613"/>
    </source>
</evidence>
<dbReference type="InterPro" id="IPR050098">
    <property type="entry name" value="TFPI/VKTCI-like"/>
</dbReference>
<name>A0A6J2T8H8_DROLE</name>
<feature type="signal peptide" evidence="6">
    <location>
        <begin position="1"/>
        <end position="23"/>
    </location>
</feature>
<dbReference type="Gene3D" id="4.10.410.10">
    <property type="entry name" value="Pancreatic trypsin inhibitor Kunitz domain"/>
    <property type="match status" value="1"/>
</dbReference>
<evidence type="ECO:0000256" key="6">
    <source>
        <dbReference type="SAM" id="SignalP"/>
    </source>
</evidence>
<dbReference type="InterPro" id="IPR002223">
    <property type="entry name" value="Kunitz_BPTI"/>
</dbReference>
<proteinExistence type="predicted"/>
<keyword evidence="6" id="KW-0732">Signal</keyword>
<evidence type="ECO:0000256" key="4">
    <source>
        <dbReference type="ARBA" id="ARBA00022900"/>
    </source>
</evidence>
<dbReference type="PRINTS" id="PR00759">
    <property type="entry name" value="BASICPTASE"/>
</dbReference>
<feature type="domain" description="BPTI/Kunitz inhibitor" evidence="7">
    <location>
        <begin position="36"/>
        <end position="86"/>
    </location>
</feature>
<keyword evidence="4 9" id="KW-0722">Serine protease inhibitor</keyword>
<keyword evidence="3 9" id="KW-0646">Protease inhibitor</keyword>
<keyword evidence="8" id="KW-1185">Reference proteome</keyword>
<feature type="chain" id="PRO_5027081907" evidence="6">
    <location>
        <begin position="24"/>
        <end position="107"/>
    </location>
</feature>
<dbReference type="GO" id="GO:0005615">
    <property type="term" value="C:extracellular space"/>
    <property type="evidence" value="ECO:0007669"/>
    <property type="project" value="TreeGrafter"/>
</dbReference>
<protein>
    <submittedName>
        <fullName evidence="9">Kunitz-type serine protease inhibitor 2-like</fullName>
    </submittedName>
</protein>
<dbReference type="Proteomes" id="UP000504634">
    <property type="component" value="Unplaced"/>
</dbReference>
<organism evidence="8 9">
    <name type="scientific">Drosophila lebanonensis</name>
    <name type="common">Fruit fly</name>
    <name type="synonym">Scaptodrosophila lebanonensis</name>
    <dbReference type="NCBI Taxonomy" id="7225"/>
    <lineage>
        <taxon>Eukaryota</taxon>
        <taxon>Metazoa</taxon>
        <taxon>Ecdysozoa</taxon>
        <taxon>Arthropoda</taxon>
        <taxon>Hexapoda</taxon>
        <taxon>Insecta</taxon>
        <taxon>Pterygota</taxon>
        <taxon>Neoptera</taxon>
        <taxon>Endopterygota</taxon>
        <taxon>Diptera</taxon>
        <taxon>Brachycera</taxon>
        <taxon>Muscomorpha</taxon>
        <taxon>Ephydroidea</taxon>
        <taxon>Drosophilidae</taxon>
        <taxon>Scaptodrosophila</taxon>
    </lineage>
</organism>
<keyword evidence="2" id="KW-0964">Secreted</keyword>
<dbReference type="InterPro" id="IPR036880">
    <property type="entry name" value="Kunitz_BPTI_sf"/>
</dbReference>
<reference evidence="9" key="1">
    <citation type="submission" date="2025-08" db="UniProtKB">
        <authorList>
            <consortium name="RefSeq"/>
        </authorList>
    </citation>
    <scope>IDENTIFICATION</scope>
    <source>
        <strain evidence="9">11010-0011.00</strain>
        <tissue evidence="9">Whole body</tissue>
    </source>
</reference>
<evidence type="ECO:0000256" key="5">
    <source>
        <dbReference type="ARBA" id="ARBA00023157"/>
    </source>
</evidence>
<sequence length="107" mass="12654">MNKRVLAIMVLMTMTMVVALVRGSGSRVAEIKRRICHSFPEYGHCGGHSRMWHYDYQARRCNQFTYSNCGGNRNRFYSEEDCIQYCNNQFFSDLADRERQQDIKKLN</sequence>
<evidence type="ECO:0000313" key="9">
    <source>
        <dbReference type="RefSeq" id="XP_030371247.1"/>
    </source>
</evidence>
<dbReference type="CDD" id="cd00109">
    <property type="entry name" value="Kunitz-type"/>
    <property type="match status" value="1"/>
</dbReference>
<comment type="subcellular location">
    <subcellularLocation>
        <location evidence="1">Secreted</location>
    </subcellularLocation>
</comment>
<evidence type="ECO:0000256" key="3">
    <source>
        <dbReference type="ARBA" id="ARBA00022690"/>
    </source>
</evidence>
<dbReference type="SUPFAM" id="SSF57362">
    <property type="entry name" value="BPTI-like"/>
    <property type="match status" value="1"/>
</dbReference>
<dbReference type="RefSeq" id="XP_030371247.1">
    <property type="nucleotide sequence ID" value="XM_030515387.1"/>
</dbReference>
<dbReference type="Pfam" id="PF00014">
    <property type="entry name" value="Kunitz_BPTI"/>
    <property type="match status" value="1"/>
</dbReference>
<keyword evidence="5" id="KW-1015">Disulfide bond</keyword>
<dbReference type="GO" id="GO:0004867">
    <property type="term" value="F:serine-type endopeptidase inhibitor activity"/>
    <property type="evidence" value="ECO:0007669"/>
    <property type="project" value="UniProtKB-KW"/>
</dbReference>
<gene>
    <name evidence="9" type="primary">LOC115621677</name>
</gene>
<dbReference type="PROSITE" id="PS50279">
    <property type="entry name" value="BPTI_KUNITZ_2"/>
    <property type="match status" value="1"/>
</dbReference>
<dbReference type="AlphaFoldDB" id="A0A6J2T8H8"/>
<accession>A0A6J2T8H8</accession>
<evidence type="ECO:0000256" key="2">
    <source>
        <dbReference type="ARBA" id="ARBA00022525"/>
    </source>
</evidence>
<dbReference type="GeneID" id="115621677"/>
<evidence type="ECO:0000259" key="7">
    <source>
        <dbReference type="PROSITE" id="PS50279"/>
    </source>
</evidence>
<evidence type="ECO:0000313" key="8">
    <source>
        <dbReference type="Proteomes" id="UP000504634"/>
    </source>
</evidence>